<sequence length="361" mass="40078">MVMVSPLHKVIDAVRWDAERLLGRLIVVVHAAFLDAGFVSLPHDPRFRSSGTVPKQAGRTSAALSLRYAAPQLLLHRRHDADAAALRILAHGRRHLILYVDCDPWPVELRCVVVDALAVVPLLAGGLDATARALRRDAEPAAALWRRLTDGLCRGALVDICHQNGVALEPTFASLPGDAMAAVLARLASGADLARAELACAALRRLVAGRDRELWKPRHDALVARRAATPWLLPDDDCCSGGHSPETSWKERYVAARRWKPPASEQWEIPGDAVLIRRSYMYHFVPPLPFLYRPRHYPIDWDDESELEADPVADQRNRILAGRGKRAGGRGRPPPSCVQENRRRGAGAIHAPSSRYRWKHR</sequence>
<name>A0ABC8VLF5_9POAL</name>
<keyword evidence="3" id="KW-1185">Reference proteome</keyword>
<gene>
    <name evidence="2" type="ORF">URODEC1_LOCUS4623</name>
</gene>
<reference evidence="3" key="1">
    <citation type="submission" date="2024-06" db="EMBL/GenBank/DDBJ databases">
        <authorList>
            <person name="Ryan C."/>
        </authorList>
    </citation>
    <scope>NUCLEOTIDE SEQUENCE [LARGE SCALE GENOMIC DNA]</scope>
</reference>
<dbReference type="PANTHER" id="PTHR34791">
    <property type="entry name" value="OS02G0272100 PROTEIN"/>
    <property type="match status" value="1"/>
</dbReference>
<reference evidence="2 3" key="2">
    <citation type="submission" date="2024-10" db="EMBL/GenBank/DDBJ databases">
        <authorList>
            <person name="Ryan C."/>
        </authorList>
    </citation>
    <scope>NUCLEOTIDE SEQUENCE [LARGE SCALE GENOMIC DNA]</scope>
</reference>
<dbReference type="AlphaFoldDB" id="A0ABC8VLF5"/>
<feature type="region of interest" description="Disordered" evidence="1">
    <location>
        <begin position="321"/>
        <end position="361"/>
    </location>
</feature>
<organism evidence="2 3">
    <name type="scientific">Urochloa decumbens</name>
    <dbReference type="NCBI Taxonomy" id="240449"/>
    <lineage>
        <taxon>Eukaryota</taxon>
        <taxon>Viridiplantae</taxon>
        <taxon>Streptophyta</taxon>
        <taxon>Embryophyta</taxon>
        <taxon>Tracheophyta</taxon>
        <taxon>Spermatophyta</taxon>
        <taxon>Magnoliopsida</taxon>
        <taxon>Liliopsida</taxon>
        <taxon>Poales</taxon>
        <taxon>Poaceae</taxon>
        <taxon>PACMAD clade</taxon>
        <taxon>Panicoideae</taxon>
        <taxon>Panicodae</taxon>
        <taxon>Paniceae</taxon>
        <taxon>Melinidinae</taxon>
        <taxon>Urochloa</taxon>
    </lineage>
</organism>
<evidence type="ECO:0008006" key="4">
    <source>
        <dbReference type="Google" id="ProtNLM"/>
    </source>
</evidence>
<dbReference type="PANTHER" id="PTHR34791:SF1">
    <property type="entry name" value="OS02G0272100 PROTEIN"/>
    <property type="match status" value="1"/>
</dbReference>
<protein>
    <recommendedName>
        <fullName evidence="4">F-box protein</fullName>
    </recommendedName>
</protein>
<evidence type="ECO:0000256" key="1">
    <source>
        <dbReference type="SAM" id="MobiDB-lite"/>
    </source>
</evidence>
<accession>A0ABC8VLF5</accession>
<dbReference type="Proteomes" id="UP001497457">
    <property type="component" value="Chromosome 10rd"/>
</dbReference>
<dbReference type="SUPFAM" id="SSF81383">
    <property type="entry name" value="F-box domain"/>
    <property type="match status" value="1"/>
</dbReference>
<proteinExistence type="predicted"/>
<dbReference type="EMBL" id="OZ075120">
    <property type="protein sequence ID" value="CAL4893169.1"/>
    <property type="molecule type" value="Genomic_DNA"/>
</dbReference>
<evidence type="ECO:0000313" key="2">
    <source>
        <dbReference type="EMBL" id="CAL4893169.1"/>
    </source>
</evidence>
<dbReference type="InterPro" id="IPR036047">
    <property type="entry name" value="F-box-like_dom_sf"/>
</dbReference>
<evidence type="ECO:0000313" key="3">
    <source>
        <dbReference type="Proteomes" id="UP001497457"/>
    </source>
</evidence>